<dbReference type="FunFam" id="3.40.50.12780:FF:000003">
    <property type="entry name" value="Long-chain-fatty-acid--CoA ligase FadD"/>
    <property type="match status" value="1"/>
</dbReference>
<evidence type="ECO:0000259" key="6">
    <source>
        <dbReference type="Pfam" id="PF13193"/>
    </source>
</evidence>
<dbReference type="AlphaFoldDB" id="F4PB00"/>
<dbReference type="PANTHER" id="PTHR24096:SF149">
    <property type="entry name" value="AMP-BINDING DOMAIN-CONTAINING PROTEIN-RELATED"/>
    <property type="match status" value="1"/>
</dbReference>
<evidence type="ECO:0000256" key="1">
    <source>
        <dbReference type="ARBA" id="ARBA00006432"/>
    </source>
</evidence>
<dbReference type="Gene3D" id="3.30.300.30">
    <property type="match status" value="1"/>
</dbReference>
<dbReference type="Gene3D" id="3.40.50.12780">
    <property type="entry name" value="N-terminal domain of ligase-like"/>
    <property type="match status" value="1"/>
</dbReference>
<dbReference type="Pfam" id="PF13193">
    <property type="entry name" value="AMP-binding_C"/>
    <property type="match status" value="1"/>
</dbReference>
<dbReference type="STRING" id="684364.F4PB00"/>
<dbReference type="PANTHER" id="PTHR24096">
    <property type="entry name" value="LONG-CHAIN-FATTY-ACID--COA LIGASE"/>
    <property type="match status" value="1"/>
</dbReference>
<evidence type="ECO:0000313" key="8">
    <source>
        <dbReference type="Proteomes" id="UP000007241"/>
    </source>
</evidence>
<keyword evidence="8" id="KW-1185">Reference proteome</keyword>
<dbReference type="HOGENOM" id="CLU_000022_59_2_1"/>
<keyword evidence="2" id="KW-0436">Ligase</keyword>
<dbReference type="GO" id="GO:0005524">
    <property type="term" value="F:ATP binding"/>
    <property type="evidence" value="ECO:0007669"/>
    <property type="project" value="UniProtKB-KW"/>
</dbReference>
<dbReference type="OMA" id="THASGMQ"/>
<dbReference type="OrthoDB" id="1898221at2759"/>
<accession>F4PB00</accession>
<evidence type="ECO:0000256" key="4">
    <source>
        <dbReference type="ARBA" id="ARBA00022840"/>
    </source>
</evidence>
<dbReference type="InterPro" id="IPR045851">
    <property type="entry name" value="AMP-bd_C_sf"/>
</dbReference>
<dbReference type="FunFam" id="3.30.300.30:FF:000007">
    <property type="entry name" value="4-coumarate--CoA ligase 2"/>
    <property type="match status" value="1"/>
</dbReference>
<dbReference type="Pfam" id="PF00501">
    <property type="entry name" value="AMP-binding"/>
    <property type="match status" value="1"/>
</dbReference>
<organism evidence="7 8">
    <name type="scientific">Batrachochytrium dendrobatidis (strain JAM81 / FGSC 10211)</name>
    <name type="common">Frog chytrid fungus</name>
    <dbReference type="NCBI Taxonomy" id="684364"/>
    <lineage>
        <taxon>Eukaryota</taxon>
        <taxon>Fungi</taxon>
        <taxon>Fungi incertae sedis</taxon>
        <taxon>Chytridiomycota</taxon>
        <taxon>Chytridiomycota incertae sedis</taxon>
        <taxon>Chytridiomycetes</taxon>
        <taxon>Rhizophydiales</taxon>
        <taxon>Rhizophydiales incertae sedis</taxon>
        <taxon>Batrachochytrium</taxon>
    </lineage>
</organism>
<evidence type="ECO:0000313" key="7">
    <source>
        <dbReference type="EMBL" id="EGF77637.1"/>
    </source>
</evidence>
<dbReference type="InterPro" id="IPR020845">
    <property type="entry name" value="AMP-binding_CS"/>
</dbReference>
<dbReference type="GO" id="GO:0016405">
    <property type="term" value="F:CoA-ligase activity"/>
    <property type="evidence" value="ECO:0000318"/>
    <property type="project" value="GO_Central"/>
</dbReference>
<reference evidence="7 8" key="1">
    <citation type="submission" date="2009-12" db="EMBL/GenBank/DDBJ databases">
        <title>The draft genome of Batrachochytrium dendrobatidis.</title>
        <authorList>
            <consortium name="US DOE Joint Genome Institute (JGI-PGF)"/>
            <person name="Kuo A."/>
            <person name="Salamov A."/>
            <person name="Schmutz J."/>
            <person name="Lucas S."/>
            <person name="Pitluck S."/>
            <person name="Rosenblum E."/>
            <person name="Stajich J."/>
            <person name="Eisen M."/>
            <person name="Grigoriev I.V."/>
        </authorList>
    </citation>
    <scope>NUCLEOTIDE SEQUENCE [LARGE SCALE GENOMIC DNA]</scope>
    <source>
        <strain evidence="8">JAM81 / FGSC 10211</strain>
    </source>
</reference>
<gene>
    <name evidence="7" type="ORF">BATDEDRAFT_27482</name>
</gene>
<dbReference type="RefSeq" id="XP_006681686.1">
    <property type="nucleotide sequence ID" value="XM_006681623.1"/>
</dbReference>
<protein>
    <recommendedName>
        <fullName evidence="9">4-coumarate-CoA ligase</fullName>
    </recommendedName>
</protein>
<evidence type="ECO:0000259" key="5">
    <source>
        <dbReference type="Pfam" id="PF00501"/>
    </source>
</evidence>
<feature type="domain" description="AMP-dependent synthetase/ligase" evidence="5">
    <location>
        <begin position="31"/>
        <end position="390"/>
    </location>
</feature>
<dbReference type="Proteomes" id="UP000007241">
    <property type="component" value="Unassembled WGS sequence"/>
</dbReference>
<proteinExistence type="inferred from homology"/>
<dbReference type="CDD" id="cd05911">
    <property type="entry name" value="Firefly_Luc_like"/>
    <property type="match status" value="1"/>
</dbReference>
<dbReference type="InParanoid" id="F4PB00"/>
<feature type="domain" description="AMP-binding enzyme C-terminal" evidence="6">
    <location>
        <begin position="441"/>
        <end position="517"/>
    </location>
</feature>
<keyword evidence="3" id="KW-0547">Nucleotide-binding</keyword>
<evidence type="ECO:0000256" key="3">
    <source>
        <dbReference type="ARBA" id="ARBA00022741"/>
    </source>
</evidence>
<dbReference type="PROSITE" id="PS00455">
    <property type="entry name" value="AMP_BINDING"/>
    <property type="match status" value="1"/>
</dbReference>
<sequence length="536" mass="58192">MIFKSPFPDIQIPEVDIPQFIFTSNRFVANLDAPALIDAVTGRSVSFNSLRETSYKFARGLVGTLGIGKGDVIAVMSSNNLDYSSVLFGSLLAGACVTTINPSYVSEEVLFQLQDSKASVFIMDETCLKSSKDALSGISPDRMFVLSDNTVEGVSSFRCLLSDTEVALPSFTAEELSCSPAYLAYSSGTTGQSKGVILTHRNIIANVLQIHETLVVARTGADEVWLGLLPFFHVYALTTSLHSAVYEGIPIIVMASFDFALLLKTIQTYKVSTVHIVPPIALALAYHPAVDMFDLSSVKYITSAASPLSKDIIEALINRLHTYVIQGYGLTETSPAISLGTASMTIRDSHGYFLSNIEARVIDTETGKELGVGEQGELCVRGPNVMKGYFNNHEATAASIDSDGYFHTGDVAIVHESGEFTVMNRIKELIKYMGIQVAPAELEEKLLQYPKIADAAVIGRPDELSGEVPVAYVVLKPGVTCTEDEIKSFIAKNVASHKLLRGGVVFIEKIPRAPTGKCLRRILQQQDLEYMAKAEE</sequence>
<dbReference type="EMBL" id="GL882891">
    <property type="protein sequence ID" value="EGF77637.1"/>
    <property type="molecule type" value="Genomic_DNA"/>
</dbReference>
<evidence type="ECO:0008006" key="9">
    <source>
        <dbReference type="Google" id="ProtNLM"/>
    </source>
</evidence>
<keyword evidence="4" id="KW-0067">ATP-binding</keyword>
<dbReference type="InterPro" id="IPR000873">
    <property type="entry name" value="AMP-dep_synth/lig_dom"/>
</dbReference>
<dbReference type="GeneID" id="18239337"/>
<evidence type="ECO:0000256" key="2">
    <source>
        <dbReference type="ARBA" id="ARBA00022598"/>
    </source>
</evidence>
<dbReference type="SUPFAM" id="SSF56801">
    <property type="entry name" value="Acetyl-CoA synthetase-like"/>
    <property type="match status" value="1"/>
</dbReference>
<dbReference type="InterPro" id="IPR025110">
    <property type="entry name" value="AMP-bd_C"/>
</dbReference>
<dbReference type="InterPro" id="IPR042099">
    <property type="entry name" value="ANL_N_sf"/>
</dbReference>
<name>F4PB00_BATDJ</name>
<comment type="similarity">
    <text evidence="1">Belongs to the ATP-dependent AMP-binding enzyme family.</text>
</comment>